<sequence>MSTQDTEKTPGWLASPKIRTLIAVLPKLPLIVRTALLHFLKISEASQYLDMKTEVTVSVMRSFLNPSRPRSILETQAMTLKDPGIKGRIWVSTVAAVVPPENHIRDTLLAVIDAMREDRSGAGLSGIPEIAPTEAEWTGYREKATPDTTLPPISEAEKYEEMMKECKSSPTILYFHGGAYYLCDPSMHRPVTKKLAKLTGGRVYSVRYRLAPQHPFPSALLDALVSYFTLLYPPPGAVHEAVPASDIVFAGDSAGGNLSLALLQTILEIRRQGRQITWFGEAREVPLPAAATGLSPWVDIAQSMPSWEANARWDYLPAPASHQNRQPPPDAAWPASPPRKHLYVDDAYLLHPLVSLQFAPAWAGAPPVYVSCGWECLADEGRFAAAKMARDGVKVVFEEMLQTQYEAMPHVGAILLAGLEESRRNMRGWADFISTAVADPKKIEPSFTTVRAKTLEEVAIDPARLTPFSEDDVRQMARDRAGHEPPVPEARVKL</sequence>
<evidence type="ECO:0000313" key="4">
    <source>
        <dbReference type="EMBL" id="KAK7753618.1"/>
    </source>
</evidence>
<dbReference type="EMBL" id="JAKJXP020000027">
    <property type="protein sequence ID" value="KAK7753618.1"/>
    <property type="molecule type" value="Genomic_DNA"/>
</dbReference>
<dbReference type="Proteomes" id="UP001320420">
    <property type="component" value="Unassembled WGS sequence"/>
</dbReference>
<feature type="domain" description="Alpha/beta hydrolase fold-3" evidence="3">
    <location>
        <begin position="172"/>
        <end position="402"/>
    </location>
</feature>
<proteinExistence type="predicted"/>
<keyword evidence="1" id="KW-0378">Hydrolase</keyword>
<keyword evidence="5" id="KW-1185">Reference proteome</keyword>
<dbReference type="InterPro" id="IPR013094">
    <property type="entry name" value="AB_hydrolase_3"/>
</dbReference>
<dbReference type="AlphaFoldDB" id="A0AAN9YPA1"/>
<dbReference type="InterPro" id="IPR050300">
    <property type="entry name" value="GDXG_lipolytic_enzyme"/>
</dbReference>
<organism evidence="4 5">
    <name type="scientific">Diatrype stigma</name>
    <dbReference type="NCBI Taxonomy" id="117547"/>
    <lineage>
        <taxon>Eukaryota</taxon>
        <taxon>Fungi</taxon>
        <taxon>Dikarya</taxon>
        <taxon>Ascomycota</taxon>
        <taxon>Pezizomycotina</taxon>
        <taxon>Sordariomycetes</taxon>
        <taxon>Xylariomycetidae</taxon>
        <taxon>Xylariales</taxon>
        <taxon>Diatrypaceae</taxon>
        <taxon>Diatrype</taxon>
    </lineage>
</organism>
<feature type="region of interest" description="Disordered" evidence="2">
    <location>
        <begin position="469"/>
        <end position="494"/>
    </location>
</feature>
<dbReference type="PANTHER" id="PTHR48081">
    <property type="entry name" value="AB HYDROLASE SUPERFAMILY PROTEIN C4A8.06C"/>
    <property type="match status" value="1"/>
</dbReference>
<comment type="caution">
    <text evidence="4">The sequence shown here is derived from an EMBL/GenBank/DDBJ whole genome shotgun (WGS) entry which is preliminary data.</text>
</comment>
<accession>A0AAN9YPA1</accession>
<evidence type="ECO:0000256" key="1">
    <source>
        <dbReference type="ARBA" id="ARBA00022801"/>
    </source>
</evidence>
<dbReference type="InterPro" id="IPR029058">
    <property type="entry name" value="AB_hydrolase_fold"/>
</dbReference>
<reference evidence="4 5" key="1">
    <citation type="submission" date="2024-02" db="EMBL/GenBank/DDBJ databases">
        <title>De novo assembly and annotation of 12 fungi associated with fruit tree decline syndrome in Ontario, Canada.</title>
        <authorList>
            <person name="Sulman M."/>
            <person name="Ellouze W."/>
            <person name="Ilyukhin E."/>
        </authorList>
    </citation>
    <scope>NUCLEOTIDE SEQUENCE [LARGE SCALE GENOMIC DNA]</scope>
    <source>
        <strain evidence="4 5">M11/M66-122</strain>
    </source>
</reference>
<dbReference type="Pfam" id="PF07859">
    <property type="entry name" value="Abhydrolase_3"/>
    <property type="match status" value="1"/>
</dbReference>
<dbReference type="Gene3D" id="3.40.50.1820">
    <property type="entry name" value="alpha/beta hydrolase"/>
    <property type="match status" value="1"/>
</dbReference>
<dbReference type="GO" id="GO:0016787">
    <property type="term" value="F:hydrolase activity"/>
    <property type="evidence" value="ECO:0007669"/>
    <property type="project" value="UniProtKB-KW"/>
</dbReference>
<evidence type="ECO:0000313" key="5">
    <source>
        <dbReference type="Proteomes" id="UP001320420"/>
    </source>
</evidence>
<evidence type="ECO:0000259" key="3">
    <source>
        <dbReference type="Pfam" id="PF07859"/>
    </source>
</evidence>
<protein>
    <recommendedName>
        <fullName evidence="3">Alpha/beta hydrolase fold-3 domain-containing protein</fullName>
    </recommendedName>
</protein>
<evidence type="ECO:0000256" key="2">
    <source>
        <dbReference type="SAM" id="MobiDB-lite"/>
    </source>
</evidence>
<feature type="compositionally biased region" description="Basic and acidic residues" evidence="2">
    <location>
        <begin position="471"/>
        <end position="483"/>
    </location>
</feature>
<dbReference type="PANTHER" id="PTHR48081:SF25">
    <property type="entry name" value="PUTATIVE (AFU_ORTHOLOGUE AFUA_3G11560)-RELATED"/>
    <property type="match status" value="1"/>
</dbReference>
<name>A0AAN9YPA1_9PEZI</name>
<gene>
    <name evidence="4" type="ORF">SLS62_004476</name>
</gene>
<dbReference type="SUPFAM" id="SSF53474">
    <property type="entry name" value="alpha/beta-Hydrolases"/>
    <property type="match status" value="1"/>
</dbReference>